<accession>A0A398CQI5</accession>
<evidence type="ECO:0000256" key="5">
    <source>
        <dbReference type="ARBA" id="ARBA00022692"/>
    </source>
</evidence>
<name>A0A398CQI5_9BACL</name>
<dbReference type="InterPro" id="IPR010627">
    <property type="entry name" value="Prepilin_pept_A24_N"/>
</dbReference>
<proteinExistence type="inferred from homology"/>
<comment type="caution">
    <text evidence="13">The sequence shown here is derived from an EMBL/GenBank/DDBJ whole genome shotgun (WGS) entry which is preliminary data.</text>
</comment>
<evidence type="ECO:0000256" key="10">
    <source>
        <dbReference type="SAM" id="Phobius"/>
    </source>
</evidence>
<evidence type="ECO:0000256" key="9">
    <source>
        <dbReference type="RuleBase" id="RU003794"/>
    </source>
</evidence>
<evidence type="ECO:0000256" key="6">
    <source>
        <dbReference type="ARBA" id="ARBA00022989"/>
    </source>
</evidence>
<feature type="transmembrane region" description="Helical" evidence="10">
    <location>
        <begin position="137"/>
        <end position="157"/>
    </location>
</feature>
<evidence type="ECO:0000259" key="12">
    <source>
        <dbReference type="Pfam" id="PF06750"/>
    </source>
</evidence>
<comment type="catalytic activity">
    <reaction evidence="9">
        <text>Typically cleaves a -Gly-|-Phe- bond to release an N-terminal, basic peptide of 5-8 residues from type IV prepilin, and then N-methylates the new N-terminal amino group, the methyl donor being S-adenosyl-L-methionine.</text>
        <dbReference type="EC" id="3.4.23.43"/>
    </reaction>
</comment>
<dbReference type="InterPro" id="IPR014032">
    <property type="entry name" value="Peptidase_A24A_bac"/>
</dbReference>
<dbReference type="EC" id="3.4.23.43" evidence="9"/>
<dbReference type="Pfam" id="PF06750">
    <property type="entry name" value="A24_N_bact"/>
    <property type="match status" value="1"/>
</dbReference>
<feature type="transmembrane region" description="Helical" evidence="10">
    <location>
        <begin position="211"/>
        <end position="229"/>
    </location>
</feature>
<dbReference type="GO" id="GO:0004190">
    <property type="term" value="F:aspartic-type endopeptidase activity"/>
    <property type="evidence" value="ECO:0007669"/>
    <property type="project" value="UniProtKB-EC"/>
</dbReference>
<comment type="function">
    <text evidence="9">Plays an essential role in type IV pili and type II pseudopili formation by proteolytically removing the leader sequence from substrate proteins and subsequently monomethylating the alpha-amino group of the newly exposed N-terminal phenylalanine.</text>
</comment>
<keyword evidence="14" id="KW-1185">Reference proteome</keyword>
<evidence type="ECO:0000256" key="7">
    <source>
        <dbReference type="ARBA" id="ARBA00023136"/>
    </source>
</evidence>
<evidence type="ECO:0000256" key="1">
    <source>
        <dbReference type="ARBA" id="ARBA00004429"/>
    </source>
</evidence>
<evidence type="ECO:0000259" key="11">
    <source>
        <dbReference type="Pfam" id="PF01478"/>
    </source>
</evidence>
<organism evidence="13 14">
    <name type="scientific">Cohnella faecalis</name>
    <dbReference type="NCBI Taxonomy" id="2315694"/>
    <lineage>
        <taxon>Bacteria</taxon>
        <taxon>Bacillati</taxon>
        <taxon>Bacillota</taxon>
        <taxon>Bacilli</taxon>
        <taxon>Bacillales</taxon>
        <taxon>Paenibacillaceae</taxon>
        <taxon>Cohnella</taxon>
    </lineage>
</organism>
<evidence type="ECO:0000256" key="4">
    <source>
        <dbReference type="ARBA" id="ARBA00022519"/>
    </source>
</evidence>
<feature type="domain" description="Prepilin peptidase A24 N-terminal" evidence="12">
    <location>
        <begin position="1"/>
        <end position="82"/>
    </location>
</feature>
<dbReference type="PRINTS" id="PR00864">
    <property type="entry name" value="PREPILNPTASE"/>
</dbReference>
<dbReference type="EC" id="2.1.1.-" evidence="9"/>
<dbReference type="GO" id="GO:0008168">
    <property type="term" value="F:methyltransferase activity"/>
    <property type="evidence" value="ECO:0007669"/>
    <property type="project" value="UniProtKB-KW"/>
</dbReference>
<dbReference type="GO" id="GO:0032259">
    <property type="term" value="P:methylation"/>
    <property type="evidence" value="ECO:0007669"/>
    <property type="project" value="UniProtKB-KW"/>
</dbReference>
<feature type="transmembrane region" description="Helical" evidence="10">
    <location>
        <begin position="115"/>
        <end position="131"/>
    </location>
</feature>
<dbReference type="GO" id="GO:0006465">
    <property type="term" value="P:signal peptide processing"/>
    <property type="evidence" value="ECO:0007669"/>
    <property type="project" value="TreeGrafter"/>
</dbReference>
<dbReference type="AlphaFoldDB" id="A0A398CQI5"/>
<keyword evidence="5 9" id="KW-0812">Transmembrane</keyword>
<keyword evidence="9" id="KW-0489">Methyltransferase</keyword>
<dbReference type="InterPro" id="IPR000045">
    <property type="entry name" value="Prepilin_IV_endopep_pep"/>
</dbReference>
<comment type="similarity">
    <text evidence="2 8">Belongs to the peptidase A24 family.</text>
</comment>
<dbReference type="PANTHER" id="PTHR30487:SF0">
    <property type="entry name" value="PREPILIN LEADER PEPTIDASE_N-METHYLTRANSFERASE-RELATED"/>
    <property type="match status" value="1"/>
</dbReference>
<feature type="transmembrane region" description="Helical" evidence="10">
    <location>
        <begin position="83"/>
        <end position="103"/>
    </location>
</feature>
<protein>
    <recommendedName>
        <fullName evidence="9">Prepilin leader peptidase/N-methyltransferase</fullName>
        <ecNumber evidence="9">2.1.1.-</ecNumber>
        <ecNumber evidence="9">3.4.23.43</ecNumber>
    </recommendedName>
</protein>
<evidence type="ECO:0000256" key="2">
    <source>
        <dbReference type="ARBA" id="ARBA00005801"/>
    </source>
</evidence>
<dbReference type="EMBL" id="QXJM01000040">
    <property type="protein sequence ID" value="RIE01681.1"/>
    <property type="molecule type" value="Genomic_DNA"/>
</dbReference>
<dbReference type="PANTHER" id="PTHR30487">
    <property type="entry name" value="TYPE 4 PREPILIN-LIKE PROTEINS LEADER PEPTIDE-PROCESSING ENZYME"/>
    <property type="match status" value="1"/>
</dbReference>
<keyword evidence="4" id="KW-0997">Cell inner membrane</keyword>
<feature type="transmembrane region" description="Helical" evidence="10">
    <location>
        <begin position="169"/>
        <end position="199"/>
    </location>
</feature>
<keyword evidence="6 10" id="KW-1133">Transmembrane helix</keyword>
<keyword evidence="7 10" id="KW-0472">Membrane</keyword>
<feature type="domain" description="Prepilin type IV endopeptidase peptidase" evidence="11">
    <location>
        <begin position="93"/>
        <end position="197"/>
    </location>
</feature>
<sequence length="245" mass="26766">MGLLIGSFLNVVAIRVPEGRSIVFPASHCMKCGNTLRKFDLVPVLGYIWLRGKCRFCKTSVSPVYPLGELVTGTLFAVYAWQMGWQLELIPALLFVSILLVIVQTDLRLMIIPDRVVLFGLLAIVPIRLFVSHPLPLWSYAVAGLGVGILLFLLAVVSKGGIGGGDIKLFALLGLFLGLQNTFLALFIASLLGVLVGFATRLLRKDSKKKFIPFGPFIAAGALFSYLWGEKAFTWYWSLLTSGGS</sequence>
<keyword evidence="3" id="KW-1003">Cell membrane</keyword>
<evidence type="ECO:0000313" key="14">
    <source>
        <dbReference type="Proteomes" id="UP000266340"/>
    </source>
</evidence>
<dbReference type="GO" id="GO:0005886">
    <property type="term" value="C:plasma membrane"/>
    <property type="evidence" value="ECO:0007669"/>
    <property type="project" value="UniProtKB-SubCell"/>
</dbReference>
<dbReference type="InterPro" id="IPR050882">
    <property type="entry name" value="Prepilin_peptidase/N-MTase"/>
</dbReference>
<dbReference type="Proteomes" id="UP000266340">
    <property type="component" value="Unassembled WGS sequence"/>
</dbReference>
<comment type="subcellular location">
    <subcellularLocation>
        <location evidence="1">Cell inner membrane</location>
        <topology evidence="1">Multi-pass membrane protein</topology>
    </subcellularLocation>
    <subcellularLocation>
        <location evidence="9">Cell membrane</location>
        <topology evidence="9">Multi-pass membrane protein</topology>
    </subcellularLocation>
</comment>
<keyword evidence="9" id="KW-0808">Transferase</keyword>
<dbReference type="Gene3D" id="1.20.120.1220">
    <property type="match status" value="1"/>
</dbReference>
<reference evidence="13 14" key="1">
    <citation type="submission" date="2018-09" db="EMBL/GenBank/DDBJ databases">
        <title>Cohnella cavernae sp. nov., isolated from a karst cave.</title>
        <authorList>
            <person name="Zhu H."/>
        </authorList>
    </citation>
    <scope>NUCLEOTIDE SEQUENCE [LARGE SCALE GENOMIC DNA]</scope>
    <source>
        <strain evidence="13 14">K2E09-144</strain>
    </source>
</reference>
<dbReference type="Pfam" id="PF01478">
    <property type="entry name" value="Peptidase_A24"/>
    <property type="match status" value="1"/>
</dbReference>
<evidence type="ECO:0000256" key="3">
    <source>
        <dbReference type="ARBA" id="ARBA00022475"/>
    </source>
</evidence>
<evidence type="ECO:0000313" key="13">
    <source>
        <dbReference type="EMBL" id="RIE01681.1"/>
    </source>
</evidence>
<gene>
    <name evidence="13" type="ORF">D3H35_23545</name>
</gene>
<keyword evidence="9" id="KW-0645">Protease</keyword>
<dbReference type="OrthoDB" id="9789291at2"/>
<evidence type="ECO:0000256" key="8">
    <source>
        <dbReference type="RuleBase" id="RU003793"/>
    </source>
</evidence>
<keyword evidence="9" id="KW-0378">Hydrolase</keyword>
<keyword evidence="9" id="KW-0511">Multifunctional enzyme</keyword>